<organism evidence="2 3">
    <name type="scientific">Operophtera brumata</name>
    <name type="common">Winter moth</name>
    <name type="synonym">Phalaena brumata</name>
    <dbReference type="NCBI Taxonomy" id="104452"/>
    <lineage>
        <taxon>Eukaryota</taxon>
        <taxon>Metazoa</taxon>
        <taxon>Ecdysozoa</taxon>
        <taxon>Arthropoda</taxon>
        <taxon>Hexapoda</taxon>
        <taxon>Insecta</taxon>
        <taxon>Pterygota</taxon>
        <taxon>Neoptera</taxon>
        <taxon>Endopterygota</taxon>
        <taxon>Lepidoptera</taxon>
        <taxon>Glossata</taxon>
        <taxon>Ditrysia</taxon>
        <taxon>Geometroidea</taxon>
        <taxon>Geometridae</taxon>
        <taxon>Larentiinae</taxon>
        <taxon>Operophtera</taxon>
    </lineage>
</organism>
<comment type="caution">
    <text evidence="2">The sequence shown here is derived from an EMBL/GenBank/DDBJ whole genome shotgun (WGS) entry which is preliminary data.</text>
</comment>
<keyword evidence="1" id="KW-0812">Transmembrane</keyword>
<proteinExistence type="predicted"/>
<dbReference type="AlphaFoldDB" id="A0A0L7K417"/>
<name>A0A0L7K417_OPEBR</name>
<evidence type="ECO:0000256" key="1">
    <source>
        <dbReference type="SAM" id="Phobius"/>
    </source>
</evidence>
<gene>
    <name evidence="2" type="ORF">OBRU01_25708</name>
</gene>
<keyword evidence="3" id="KW-1185">Reference proteome</keyword>
<reference evidence="2 3" key="1">
    <citation type="journal article" date="2015" name="Genome Biol. Evol.">
        <title>The genome of winter moth (Operophtera brumata) provides a genomic perspective on sexual dimorphism and phenology.</title>
        <authorList>
            <person name="Derks M.F."/>
            <person name="Smit S."/>
            <person name="Salis L."/>
            <person name="Schijlen E."/>
            <person name="Bossers A."/>
            <person name="Mateman C."/>
            <person name="Pijl A.S."/>
            <person name="de Ridder D."/>
            <person name="Groenen M.A."/>
            <person name="Visser M.E."/>
            <person name="Megens H.J."/>
        </authorList>
    </citation>
    <scope>NUCLEOTIDE SEQUENCE [LARGE SCALE GENOMIC DNA]</scope>
    <source>
        <strain evidence="2">WM2013NL</strain>
        <tissue evidence="2">Head and thorax</tissue>
    </source>
</reference>
<feature type="transmembrane region" description="Helical" evidence="1">
    <location>
        <begin position="5"/>
        <end position="22"/>
    </location>
</feature>
<accession>A0A0L7K417</accession>
<sequence>MHAQYIVLLSTISGILAIYPYFDTQDFIYNVPKVFRISITLDKLLEYYEKKPSKDPEWYISLGIARGNP</sequence>
<evidence type="ECO:0000313" key="2">
    <source>
        <dbReference type="EMBL" id="KOB57523.1"/>
    </source>
</evidence>
<evidence type="ECO:0000313" key="3">
    <source>
        <dbReference type="Proteomes" id="UP000037510"/>
    </source>
</evidence>
<protein>
    <submittedName>
        <fullName evidence="2">Uncharacterized protein</fullName>
    </submittedName>
</protein>
<dbReference type="Proteomes" id="UP000037510">
    <property type="component" value="Unassembled WGS sequence"/>
</dbReference>
<dbReference type="EMBL" id="JTDY01011099">
    <property type="protein sequence ID" value="KOB57523.1"/>
    <property type="molecule type" value="Genomic_DNA"/>
</dbReference>
<keyword evidence="1" id="KW-1133">Transmembrane helix</keyword>
<keyword evidence="1" id="KW-0472">Membrane</keyword>